<evidence type="ECO:0000256" key="6">
    <source>
        <dbReference type="ARBA" id="ARBA00022840"/>
    </source>
</evidence>
<dbReference type="EMBL" id="QRMZ01000002">
    <property type="protein sequence ID" value="RHK08023.1"/>
    <property type="molecule type" value="Genomic_DNA"/>
</dbReference>
<comment type="subcellular location">
    <subcellularLocation>
        <location evidence="1">Cell membrane</location>
        <topology evidence="1">Multi-pass membrane protein</topology>
    </subcellularLocation>
</comment>
<evidence type="ECO:0000256" key="5">
    <source>
        <dbReference type="ARBA" id="ARBA00022741"/>
    </source>
</evidence>
<dbReference type="FunFam" id="3.40.50.300:FF:000221">
    <property type="entry name" value="Multidrug ABC transporter ATP-binding protein"/>
    <property type="match status" value="1"/>
</dbReference>
<feature type="transmembrane region" description="Helical" evidence="9">
    <location>
        <begin position="286"/>
        <end position="305"/>
    </location>
</feature>
<evidence type="ECO:0000313" key="13">
    <source>
        <dbReference type="Proteomes" id="UP000286288"/>
    </source>
</evidence>
<feature type="transmembrane region" description="Helical" evidence="9">
    <location>
        <begin position="63"/>
        <end position="84"/>
    </location>
</feature>
<protein>
    <submittedName>
        <fullName evidence="12">ABC transporter ATP-binding protein</fullName>
    </submittedName>
</protein>
<dbReference type="PANTHER" id="PTHR43394">
    <property type="entry name" value="ATP-DEPENDENT PERMEASE MDL1, MITOCHONDRIAL"/>
    <property type="match status" value="1"/>
</dbReference>
<feature type="transmembrane region" description="Helical" evidence="9">
    <location>
        <begin position="20"/>
        <end position="42"/>
    </location>
</feature>
<dbReference type="InterPro" id="IPR027417">
    <property type="entry name" value="P-loop_NTPase"/>
</dbReference>
<gene>
    <name evidence="12" type="ORF">DW084_01840</name>
</gene>
<evidence type="ECO:0000256" key="4">
    <source>
        <dbReference type="ARBA" id="ARBA00022692"/>
    </source>
</evidence>
<feature type="transmembrane region" description="Helical" evidence="9">
    <location>
        <begin position="163"/>
        <end position="182"/>
    </location>
</feature>
<keyword evidence="5" id="KW-0547">Nucleotide-binding</keyword>
<feature type="domain" description="ABC transporter" evidence="10">
    <location>
        <begin position="338"/>
        <end position="573"/>
    </location>
</feature>
<accession>A0A415EXP7</accession>
<organism evidence="12 13">
    <name type="scientific">Enterococcus casseliflavus</name>
    <name type="common">Enterococcus flavescens</name>
    <dbReference type="NCBI Taxonomy" id="37734"/>
    <lineage>
        <taxon>Bacteria</taxon>
        <taxon>Bacillati</taxon>
        <taxon>Bacillota</taxon>
        <taxon>Bacilli</taxon>
        <taxon>Lactobacillales</taxon>
        <taxon>Enterococcaceae</taxon>
        <taxon>Enterococcus</taxon>
    </lineage>
</organism>
<dbReference type="GO" id="GO:0090374">
    <property type="term" value="P:oligopeptide export from mitochondrion"/>
    <property type="evidence" value="ECO:0007669"/>
    <property type="project" value="TreeGrafter"/>
</dbReference>
<name>A0A415EXP7_ENTCA</name>
<dbReference type="Gene3D" id="3.40.50.300">
    <property type="entry name" value="P-loop containing nucleotide triphosphate hydrolases"/>
    <property type="match status" value="1"/>
</dbReference>
<evidence type="ECO:0000256" key="8">
    <source>
        <dbReference type="ARBA" id="ARBA00023136"/>
    </source>
</evidence>
<dbReference type="Gene3D" id="1.20.1560.10">
    <property type="entry name" value="ABC transporter type 1, transmembrane domain"/>
    <property type="match status" value="1"/>
</dbReference>
<keyword evidence="6 12" id="KW-0067">ATP-binding</keyword>
<keyword evidence="4 9" id="KW-0812">Transmembrane</keyword>
<dbReference type="PROSITE" id="PS00211">
    <property type="entry name" value="ABC_TRANSPORTER_1"/>
    <property type="match status" value="1"/>
</dbReference>
<dbReference type="PROSITE" id="PS50893">
    <property type="entry name" value="ABC_TRANSPORTER_2"/>
    <property type="match status" value="1"/>
</dbReference>
<keyword evidence="7 9" id="KW-1133">Transmembrane helix</keyword>
<dbReference type="InterPro" id="IPR039421">
    <property type="entry name" value="Type_1_exporter"/>
</dbReference>
<evidence type="ECO:0000256" key="3">
    <source>
        <dbReference type="ARBA" id="ARBA00022475"/>
    </source>
</evidence>
<feature type="transmembrane region" description="Helical" evidence="9">
    <location>
        <begin position="134"/>
        <end position="157"/>
    </location>
</feature>
<feature type="domain" description="ABC transmembrane type-1" evidence="11">
    <location>
        <begin position="26"/>
        <end position="306"/>
    </location>
</feature>
<comment type="caution">
    <text evidence="12">The sequence shown here is derived from an EMBL/GenBank/DDBJ whole genome shotgun (WGS) entry which is preliminary data.</text>
</comment>
<dbReference type="CDD" id="cd18548">
    <property type="entry name" value="ABC_6TM_Tm287_like"/>
    <property type="match status" value="1"/>
</dbReference>
<dbReference type="InterPro" id="IPR017871">
    <property type="entry name" value="ABC_transporter-like_CS"/>
</dbReference>
<reference evidence="12 13" key="1">
    <citation type="submission" date="2018-08" db="EMBL/GenBank/DDBJ databases">
        <title>A genome reference for cultivated species of the human gut microbiota.</title>
        <authorList>
            <person name="Zou Y."/>
            <person name="Xue W."/>
            <person name="Luo G."/>
        </authorList>
    </citation>
    <scope>NUCLEOTIDE SEQUENCE [LARGE SCALE GENOMIC DNA]</scope>
    <source>
        <strain evidence="12 13">AF48-16</strain>
    </source>
</reference>
<dbReference type="GO" id="GO:0016887">
    <property type="term" value="F:ATP hydrolysis activity"/>
    <property type="evidence" value="ECO:0007669"/>
    <property type="project" value="InterPro"/>
</dbReference>
<dbReference type="InterPro" id="IPR011527">
    <property type="entry name" value="ABC1_TM_dom"/>
</dbReference>
<evidence type="ECO:0000313" key="12">
    <source>
        <dbReference type="EMBL" id="RHK08023.1"/>
    </source>
</evidence>
<evidence type="ECO:0000256" key="7">
    <source>
        <dbReference type="ARBA" id="ARBA00022989"/>
    </source>
</evidence>
<proteinExistence type="predicted"/>
<dbReference type="InterPro" id="IPR003593">
    <property type="entry name" value="AAA+_ATPase"/>
</dbReference>
<dbReference type="InterPro" id="IPR003439">
    <property type="entry name" value="ABC_transporter-like_ATP-bd"/>
</dbReference>
<keyword evidence="8 9" id="KW-0472">Membrane</keyword>
<dbReference type="GO" id="GO:0005524">
    <property type="term" value="F:ATP binding"/>
    <property type="evidence" value="ECO:0007669"/>
    <property type="project" value="UniProtKB-KW"/>
</dbReference>
<dbReference type="SUPFAM" id="SSF90123">
    <property type="entry name" value="ABC transporter transmembrane region"/>
    <property type="match status" value="1"/>
</dbReference>
<evidence type="ECO:0000256" key="9">
    <source>
        <dbReference type="SAM" id="Phobius"/>
    </source>
</evidence>
<evidence type="ECO:0000259" key="10">
    <source>
        <dbReference type="PROSITE" id="PS50893"/>
    </source>
</evidence>
<dbReference type="Pfam" id="PF00005">
    <property type="entry name" value="ABC_tran"/>
    <property type="match status" value="1"/>
</dbReference>
<keyword evidence="3" id="KW-1003">Cell membrane</keyword>
<evidence type="ECO:0000256" key="2">
    <source>
        <dbReference type="ARBA" id="ARBA00022448"/>
    </source>
</evidence>
<evidence type="ECO:0000259" key="11">
    <source>
        <dbReference type="PROSITE" id="PS50929"/>
    </source>
</evidence>
<feature type="transmembrane region" description="Helical" evidence="9">
    <location>
        <begin position="238"/>
        <end position="266"/>
    </location>
</feature>
<dbReference type="SMART" id="SM00382">
    <property type="entry name" value="AAA"/>
    <property type="match status" value="1"/>
</dbReference>
<dbReference type="Pfam" id="PF00664">
    <property type="entry name" value="ABC_membrane"/>
    <property type="match status" value="1"/>
</dbReference>
<dbReference type="SUPFAM" id="SSF52540">
    <property type="entry name" value="P-loop containing nucleoside triphosphate hydrolases"/>
    <property type="match status" value="1"/>
</dbReference>
<dbReference type="PANTHER" id="PTHR43394:SF1">
    <property type="entry name" value="ATP-BINDING CASSETTE SUB-FAMILY B MEMBER 10, MITOCHONDRIAL"/>
    <property type="match status" value="1"/>
</dbReference>
<dbReference type="GO" id="GO:0015421">
    <property type="term" value="F:ABC-type oligopeptide transporter activity"/>
    <property type="evidence" value="ECO:0007669"/>
    <property type="project" value="TreeGrafter"/>
</dbReference>
<dbReference type="AlphaFoldDB" id="A0A415EXP7"/>
<evidence type="ECO:0000256" key="1">
    <source>
        <dbReference type="ARBA" id="ARBA00004651"/>
    </source>
</evidence>
<dbReference type="GO" id="GO:0005886">
    <property type="term" value="C:plasma membrane"/>
    <property type="evidence" value="ECO:0007669"/>
    <property type="project" value="UniProtKB-SubCell"/>
</dbReference>
<dbReference type="Proteomes" id="UP000286288">
    <property type="component" value="Unassembled WGS sequence"/>
</dbReference>
<keyword evidence="2" id="KW-0813">Transport</keyword>
<dbReference type="InterPro" id="IPR036640">
    <property type="entry name" value="ABC1_TM_sf"/>
</dbReference>
<dbReference type="PROSITE" id="PS50929">
    <property type="entry name" value="ABC_TM1F"/>
    <property type="match status" value="1"/>
</dbReference>
<sequence length="578" mass="63532">MLNTKEWYVYGSVLRHVKKYKAATGIALLSVILMVVAALWQPKLLQQVLESIITENNDEMKKIGVQLIGLALLGLVAGIINTIFSAKVAQGVSADIREEMFRKIQTFSFGNIETFSAGNLVVRLTNDITQIQNLVMISLQSLFRIPFLFIGAFILAMTTMPQLWWIIVLLIIAVLVITALSFTRMGKHFMIIQNLIDKINGIAKENLMGIRVVKSFVQEDNQLQGFSKVSETLTKHNIIVGTLFSVMIPSFMLAANLAVVGAIFFVSDLAKDDPTLIGGIASFMNYLMQIMMAIIIGGMMMMMTSRAAVSLKRIKEILDTEPDLQYQDVPEQELSGSVAFENVSFRYPGDEKNALTAISFTIKPGEMIGIVGATGAGKSTLAQLIPRLFDPTEGVVRVGGVDLKEVNEQSLRKTVAFVLQKAILFSGTIAQNLRQGKKDASESEMSRATEIAQASEFIQKLTAGFEAPVSERSSNFSGGQKQRLSISRGVIGEPKILILDDSTSALDARSEKLVREAFEKQLKDTTTIIIAQKIASVVKADRIFVLDNGRLVGEGSHEFLANNNAIYQEIFATQKGEE</sequence>